<feature type="domain" description="Solute-binding protein family 5" evidence="2">
    <location>
        <begin position="90"/>
        <end position="406"/>
    </location>
</feature>
<evidence type="ECO:0000313" key="4">
    <source>
        <dbReference type="Proteomes" id="UP000198832"/>
    </source>
</evidence>
<dbReference type="GO" id="GO:1904680">
    <property type="term" value="F:peptide transmembrane transporter activity"/>
    <property type="evidence" value="ECO:0007669"/>
    <property type="project" value="TreeGrafter"/>
</dbReference>
<evidence type="ECO:0000259" key="2">
    <source>
        <dbReference type="Pfam" id="PF00496"/>
    </source>
</evidence>
<dbReference type="AlphaFoldDB" id="A0A1I1KF55"/>
<keyword evidence="4" id="KW-1185">Reference proteome</keyword>
<protein>
    <submittedName>
        <fullName evidence="3">Peptide/nickel transport system substrate-binding protein</fullName>
    </submittedName>
</protein>
<organism evidence="3 4">
    <name type="scientific">Nocardioides terrae</name>
    <dbReference type="NCBI Taxonomy" id="574651"/>
    <lineage>
        <taxon>Bacteria</taxon>
        <taxon>Bacillati</taxon>
        <taxon>Actinomycetota</taxon>
        <taxon>Actinomycetes</taxon>
        <taxon>Propionibacteriales</taxon>
        <taxon>Nocardioidaceae</taxon>
        <taxon>Nocardioides</taxon>
    </lineage>
</organism>
<dbReference type="STRING" id="574651.SAMN04487968_108110"/>
<accession>A0A1I1KF55</accession>
<keyword evidence="1" id="KW-0732">Signal</keyword>
<reference evidence="3 4" key="1">
    <citation type="submission" date="2016-10" db="EMBL/GenBank/DDBJ databases">
        <authorList>
            <person name="de Groot N.N."/>
        </authorList>
    </citation>
    <scope>NUCLEOTIDE SEQUENCE [LARGE SCALE GENOMIC DNA]</scope>
    <source>
        <strain evidence="3 4">CGMCC 1.7056</strain>
    </source>
</reference>
<dbReference type="EMBL" id="FOLB01000008">
    <property type="protein sequence ID" value="SFC59155.1"/>
    <property type="molecule type" value="Genomic_DNA"/>
</dbReference>
<dbReference type="PANTHER" id="PTHR30290:SF38">
    <property type="entry name" value="D,D-DIPEPTIDE-BINDING PERIPLASMIC PROTEIN DDPA-RELATED"/>
    <property type="match status" value="1"/>
</dbReference>
<dbReference type="RefSeq" id="WP_091124102.1">
    <property type="nucleotide sequence ID" value="NZ_FOLB01000008.1"/>
</dbReference>
<dbReference type="Gene3D" id="3.40.190.10">
    <property type="entry name" value="Periplasmic binding protein-like II"/>
    <property type="match status" value="1"/>
</dbReference>
<dbReference type="OrthoDB" id="9764591at2"/>
<dbReference type="Pfam" id="PF00496">
    <property type="entry name" value="SBP_bac_5"/>
    <property type="match status" value="1"/>
</dbReference>
<dbReference type="Gene3D" id="3.10.105.10">
    <property type="entry name" value="Dipeptide-binding Protein, Domain 3"/>
    <property type="match status" value="1"/>
</dbReference>
<dbReference type="Proteomes" id="UP000198832">
    <property type="component" value="Unassembled WGS sequence"/>
</dbReference>
<dbReference type="InterPro" id="IPR039424">
    <property type="entry name" value="SBP_5"/>
</dbReference>
<proteinExistence type="predicted"/>
<dbReference type="GO" id="GO:0015833">
    <property type="term" value="P:peptide transport"/>
    <property type="evidence" value="ECO:0007669"/>
    <property type="project" value="TreeGrafter"/>
</dbReference>
<sequence length="523" mass="56649">MSAAPNLESARNRPRSVAFGLLAVGLALTGSACGVSSSSTSSDFGDTVRIVLPEEPPSLEPCDSSNTGDGVVERSNITEPLTELDLATGELHPLLATEWKKTTPTTYTYTLRSGVKFSDGSAFDAEDAAFSIDRTVNNTELGCFVAGYVFGDEKVQVKAVDATTLTVSTAEPDPILPLRLSFVEMVPSEMSTTEKVREPIGTGPYEIKKWDAGQKLTLAANPKYWGDQPAYKTATYVWRSEGSVRAAMVKEGEADLATQIGPDDGAGDLEVQFPDDQTAALRIQGYIPPLNDMRVRQAINYAIDREGLVKSLFNSDTTIAEQLIPEGITGFNDSLKPWPTDVAKAKQLIAEAKADGVPTSTPIRLVGRSAQFPKIEEIIQVIQKELTEIGLNVKIEMVDTKGSTELQQRPFPKNPGPYLLMIQHGNQAGDAAFSVDQYMLSNGFQSAFGTPELDAMIKSAEKQEGDARQAAFEKVFAYEPTHVGQFAYIAHMTGMMAIASGVDYKPNVNTENEMHLAEMTPKK</sequence>
<evidence type="ECO:0000313" key="3">
    <source>
        <dbReference type="EMBL" id="SFC59155.1"/>
    </source>
</evidence>
<name>A0A1I1KF55_9ACTN</name>
<dbReference type="InterPro" id="IPR000914">
    <property type="entry name" value="SBP_5_dom"/>
</dbReference>
<dbReference type="SUPFAM" id="SSF53850">
    <property type="entry name" value="Periplasmic binding protein-like II"/>
    <property type="match status" value="1"/>
</dbReference>
<dbReference type="PANTHER" id="PTHR30290">
    <property type="entry name" value="PERIPLASMIC BINDING COMPONENT OF ABC TRANSPORTER"/>
    <property type="match status" value="1"/>
</dbReference>
<gene>
    <name evidence="3" type="ORF">SAMN04487968_108110</name>
</gene>
<evidence type="ECO:0000256" key="1">
    <source>
        <dbReference type="ARBA" id="ARBA00022729"/>
    </source>
</evidence>